<dbReference type="PANTHER" id="PTHR38389:SF1">
    <property type="entry name" value="DNA-DIRECTED RNA POLYMERASE SUBUNIT BETA"/>
    <property type="match status" value="1"/>
</dbReference>
<evidence type="ECO:0000313" key="4">
    <source>
        <dbReference type="Proteomes" id="UP000747110"/>
    </source>
</evidence>
<dbReference type="Proteomes" id="UP000722791">
    <property type="component" value="Unassembled WGS sequence"/>
</dbReference>
<dbReference type="AlphaFoldDB" id="A0A8J4CMA0"/>
<feature type="domain" description="DUF7887" evidence="1">
    <location>
        <begin position="87"/>
        <end position="115"/>
    </location>
</feature>
<keyword evidence="4" id="KW-1185">Reference proteome</keyword>
<dbReference type="OrthoDB" id="298012at2759"/>
<evidence type="ECO:0000313" key="3">
    <source>
        <dbReference type="EMBL" id="GIM03472.1"/>
    </source>
</evidence>
<sequence>MYTSTIGFGGPLKHYAFASRNPRNNVYKFCPFGTSARPLRLLTLVKASVEDQWPAPTSYKLWPTEISISSGVYNFVQGSELVAYAALVDAGFSGDWSRIGVLTSDQELSAQQAWWFILVAHSVVAAITVGYALRRGYPPLQAGVRGLLFGTLGLYDVYVRCQSNPVQRS</sequence>
<name>A0A8J4CMA0_9CHLO</name>
<dbReference type="Proteomes" id="UP000747110">
    <property type="component" value="Unassembled WGS sequence"/>
</dbReference>
<evidence type="ECO:0000259" key="1">
    <source>
        <dbReference type="Pfam" id="PF25397"/>
    </source>
</evidence>
<comment type="caution">
    <text evidence="2">The sequence shown here is derived from an EMBL/GenBank/DDBJ whole genome shotgun (WGS) entry which is preliminary data.</text>
</comment>
<evidence type="ECO:0000313" key="2">
    <source>
        <dbReference type="EMBL" id="GIL82647.1"/>
    </source>
</evidence>
<dbReference type="PANTHER" id="PTHR38389">
    <property type="entry name" value="DNA-DIRECTED RNA POLYMERASE SUBUNIT BETA"/>
    <property type="match status" value="1"/>
</dbReference>
<organism evidence="2 4">
    <name type="scientific">Volvox reticuliferus</name>
    <dbReference type="NCBI Taxonomy" id="1737510"/>
    <lineage>
        <taxon>Eukaryota</taxon>
        <taxon>Viridiplantae</taxon>
        <taxon>Chlorophyta</taxon>
        <taxon>core chlorophytes</taxon>
        <taxon>Chlorophyceae</taxon>
        <taxon>CS clade</taxon>
        <taxon>Chlamydomonadales</taxon>
        <taxon>Volvocaceae</taxon>
        <taxon>Volvox</taxon>
    </lineage>
</organism>
<dbReference type="Pfam" id="PF25397">
    <property type="entry name" value="DUF7887"/>
    <property type="match status" value="1"/>
</dbReference>
<gene>
    <name evidence="2" type="ORF">Vretifemale_11565</name>
    <name evidence="3" type="ORF">Vretimale_8246</name>
</gene>
<reference evidence="2" key="1">
    <citation type="journal article" date="2021" name="Proc. Natl. Acad. Sci. U.S.A.">
        <title>Three genomes in the algal genus Volvox reveal the fate of a haploid sex-determining region after a transition to homothallism.</title>
        <authorList>
            <person name="Yamamoto K."/>
            <person name="Hamaji T."/>
            <person name="Kawai-Toyooka H."/>
            <person name="Matsuzaki R."/>
            <person name="Takahashi F."/>
            <person name="Nishimura Y."/>
            <person name="Kawachi M."/>
            <person name="Noguchi H."/>
            <person name="Minakuchi Y."/>
            <person name="Umen J.G."/>
            <person name="Toyoda A."/>
            <person name="Nozaki H."/>
        </authorList>
    </citation>
    <scope>NUCLEOTIDE SEQUENCE</scope>
    <source>
        <strain evidence="3">NIES-3785</strain>
        <strain evidence="2">NIES-3786</strain>
    </source>
</reference>
<accession>A0A8J4CMA0</accession>
<proteinExistence type="predicted"/>
<dbReference type="EMBL" id="BNCQ01000014">
    <property type="protein sequence ID" value="GIM03472.1"/>
    <property type="molecule type" value="Genomic_DNA"/>
</dbReference>
<protein>
    <recommendedName>
        <fullName evidence="1">DUF7887 domain-containing protein</fullName>
    </recommendedName>
</protein>
<dbReference type="InterPro" id="IPR057209">
    <property type="entry name" value="DUF7887"/>
</dbReference>
<dbReference type="EMBL" id="BNCP01000025">
    <property type="protein sequence ID" value="GIL82647.1"/>
    <property type="molecule type" value="Genomic_DNA"/>
</dbReference>